<name>A0A918N4R4_9FLAO</name>
<evidence type="ECO:0000313" key="2">
    <source>
        <dbReference type="EMBL" id="GGX24892.1"/>
    </source>
</evidence>
<dbReference type="AlphaFoldDB" id="A0A918N4R4"/>
<reference evidence="2 3" key="1">
    <citation type="journal article" date="2014" name="Int. J. Syst. Evol. Microbiol.">
        <title>Complete genome sequence of Corynebacterium casei LMG S-19264T (=DSM 44701T), isolated from a smear-ripened cheese.</title>
        <authorList>
            <consortium name="US DOE Joint Genome Institute (JGI-PGF)"/>
            <person name="Walter F."/>
            <person name="Albersmeier A."/>
            <person name="Kalinowski J."/>
            <person name="Ruckert C."/>
        </authorList>
    </citation>
    <scope>NUCLEOTIDE SEQUENCE [LARGE SCALE GENOMIC DNA]</scope>
    <source>
        <strain evidence="2 3">KCTC 12285</strain>
    </source>
</reference>
<dbReference type="PROSITE" id="PS51257">
    <property type="entry name" value="PROKAR_LIPOPROTEIN"/>
    <property type="match status" value="1"/>
</dbReference>
<comment type="caution">
    <text evidence="2">The sequence shown here is derived from an EMBL/GenBank/DDBJ whole genome shotgun (WGS) entry which is preliminary data.</text>
</comment>
<dbReference type="Proteomes" id="UP000601108">
    <property type="component" value="Unassembled WGS sequence"/>
</dbReference>
<protein>
    <recommendedName>
        <fullName evidence="1">Lipocalin-like domain-containing protein</fullName>
    </recommendedName>
</protein>
<gene>
    <name evidence="2" type="ORF">GCM10007384_27420</name>
</gene>
<dbReference type="InterPro" id="IPR024311">
    <property type="entry name" value="Lipocalin-like"/>
</dbReference>
<evidence type="ECO:0000259" key="1">
    <source>
        <dbReference type="Pfam" id="PF13648"/>
    </source>
</evidence>
<organism evidence="2 3">
    <name type="scientific">Aquimarina muelleri</name>
    <dbReference type="NCBI Taxonomy" id="279356"/>
    <lineage>
        <taxon>Bacteria</taxon>
        <taxon>Pseudomonadati</taxon>
        <taxon>Bacteroidota</taxon>
        <taxon>Flavobacteriia</taxon>
        <taxon>Flavobacteriales</taxon>
        <taxon>Flavobacteriaceae</taxon>
        <taxon>Aquimarina</taxon>
    </lineage>
</organism>
<dbReference type="Pfam" id="PF13648">
    <property type="entry name" value="Lipocalin_4"/>
    <property type="match status" value="1"/>
</dbReference>
<feature type="domain" description="Lipocalin-like" evidence="1">
    <location>
        <begin position="32"/>
        <end position="127"/>
    </location>
</feature>
<sequence>MKKLVLLTLFISTIFTSCSSDDDNNGITEANLIGKWQHTNSIENGEEVILDECDLMDTIEFKANNVITTMTFYTNIVVENSQTTTTCKEDSSETGKWSLSGEIVTNVFENEPYTGKVLELTNTTLKIEYTDEYKDQEGNTVTDTHIDTYKRI</sequence>
<accession>A0A918N4R4</accession>
<evidence type="ECO:0000313" key="3">
    <source>
        <dbReference type="Proteomes" id="UP000601108"/>
    </source>
</evidence>
<dbReference type="RefSeq" id="WP_027412478.1">
    <property type="nucleotide sequence ID" value="NZ_BMWS01000019.1"/>
</dbReference>
<dbReference type="EMBL" id="BMWS01000019">
    <property type="protein sequence ID" value="GGX24892.1"/>
    <property type="molecule type" value="Genomic_DNA"/>
</dbReference>
<keyword evidence="3" id="KW-1185">Reference proteome</keyword>
<proteinExistence type="predicted"/>